<dbReference type="RefSeq" id="WP_117394658.1">
    <property type="nucleotide sequence ID" value="NZ_CP021330.1"/>
</dbReference>
<sequence length="285" mass="32279">MSFKLIYIWFLPPLVLVLAAGTLYALNMADKWQLQRINSSAQDMATPTVEQYDPQMVANLPKAAQRYFAFSIQPGTQLQARVRLQMQGELGLGDNDKPNYFEFTARQIIVPEKGFTWALRSKGFPMVIGGSDVMWGDQSWTRFWLYGLVPVAREGGTKDHFRAAEGRYLIELAAWSPAALLPQYGVEWEEVDANKARAWVTTSTGRHGIEISVDERGAPTAYKIERWSNANPASQFQYQPFGGTPERFVDIDGMQIAQKVIVGNHFGTPDYFPFFKAELTKIEFF</sequence>
<dbReference type="STRING" id="1122213.GCA_000423365_02921"/>
<organism evidence="2 3">
    <name type="scientific">Maritalea myrionectae</name>
    <dbReference type="NCBI Taxonomy" id="454601"/>
    <lineage>
        <taxon>Bacteria</taxon>
        <taxon>Pseudomonadati</taxon>
        <taxon>Pseudomonadota</taxon>
        <taxon>Alphaproteobacteria</taxon>
        <taxon>Hyphomicrobiales</taxon>
        <taxon>Devosiaceae</taxon>
        <taxon>Maritalea</taxon>
    </lineage>
</organism>
<dbReference type="KEGG" id="mmyr:MXMO3_00207"/>
<proteinExistence type="predicted"/>
<keyword evidence="1" id="KW-0812">Transmembrane</keyword>
<dbReference type="Proteomes" id="UP000258927">
    <property type="component" value="Chromosome"/>
</dbReference>
<keyword evidence="1" id="KW-1133">Transmembrane helix</keyword>
<feature type="transmembrane region" description="Helical" evidence="1">
    <location>
        <begin position="6"/>
        <end position="26"/>
    </location>
</feature>
<name>A0A2R4M9W9_9HYPH</name>
<evidence type="ECO:0000256" key="1">
    <source>
        <dbReference type="SAM" id="Phobius"/>
    </source>
</evidence>
<evidence type="ECO:0000313" key="3">
    <source>
        <dbReference type="Proteomes" id="UP000258927"/>
    </source>
</evidence>
<protein>
    <submittedName>
        <fullName evidence="2">Uncharacterized protein</fullName>
    </submittedName>
</protein>
<keyword evidence="1" id="KW-0472">Membrane</keyword>
<dbReference type="Pfam" id="PF20181">
    <property type="entry name" value="DUF6544"/>
    <property type="match status" value="1"/>
</dbReference>
<evidence type="ECO:0000313" key="2">
    <source>
        <dbReference type="EMBL" id="AVX02755.1"/>
    </source>
</evidence>
<reference evidence="2 3" key="1">
    <citation type="submission" date="2017-05" db="EMBL/GenBank/DDBJ databases">
        <title>Genome Analysis of Maritalea myrionectae HL2708#5.</title>
        <authorList>
            <consortium name="Cotde Inc.-PKNU"/>
            <person name="Jang D."/>
            <person name="Oh H.-M."/>
        </authorList>
    </citation>
    <scope>NUCLEOTIDE SEQUENCE [LARGE SCALE GENOMIC DNA]</scope>
    <source>
        <strain evidence="2 3">HL2708#5</strain>
    </source>
</reference>
<gene>
    <name evidence="2" type="ORF">MXMO3_00207</name>
</gene>
<dbReference type="EMBL" id="CP021330">
    <property type="protein sequence ID" value="AVX02755.1"/>
    <property type="molecule type" value="Genomic_DNA"/>
</dbReference>
<dbReference type="AlphaFoldDB" id="A0A2R4M9W9"/>
<accession>A0A2R4M9W9</accession>
<dbReference type="InterPro" id="IPR046674">
    <property type="entry name" value="DUF6544"/>
</dbReference>
<keyword evidence="3" id="KW-1185">Reference proteome</keyword>